<dbReference type="EMBL" id="VOOR01000049">
    <property type="protein sequence ID" value="TXB61665.1"/>
    <property type="molecule type" value="Genomic_DNA"/>
</dbReference>
<reference evidence="3 4" key="1">
    <citation type="submission" date="2019-08" db="EMBL/GenBank/DDBJ databases">
        <title>Genome of Phaeodactylibacter luteus.</title>
        <authorList>
            <person name="Bowman J.P."/>
        </authorList>
    </citation>
    <scope>NUCLEOTIDE SEQUENCE [LARGE SCALE GENOMIC DNA]</scope>
    <source>
        <strain evidence="3 4">KCTC 42180</strain>
    </source>
</reference>
<keyword evidence="1" id="KW-1133">Transmembrane helix</keyword>
<evidence type="ECO:0000256" key="2">
    <source>
        <dbReference type="SAM" id="SignalP"/>
    </source>
</evidence>
<dbReference type="Proteomes" id="UP000321580">
    <property type="component" value="Unassembled WGS sequence"/>
</dbReference>
<name>A0A5C6RIB8_9BACT</name>
<dbReference type="OrthoDB" id="9807384at2"/>
<feature type="chain" id="PRO_5022922536" evidence="2">
    <location>
        <begin position="26"/>
        <end position="340"/>
    </location>
</feature>
<dbReference type="RefSeq" id="WP_147168952.1">
    <property type="nucleotide sequence ID" value="NZ_VOOR01000049.1"/>
</dbReference>
<evidence type="ECO:0000313" key="3">
    <source>
        <dbReference type="EMBL" id="TXB61665.1"/>
    </source>
</evidence>
<accession>A0A5C6RIB8</accession>
<protein>
    <submittedName>
        <fullName evidence="3">Protein BatD</fullName>
    </submittedName>
</protein>
<keyword evidence="2" id="KW-0732">Signal</keyword>
<keyword evidence="1" id="KW-0812">Transmembrane</keyword>
<sequence>MKRFKPYTALCARHLYLFGALTLLASPLAGQPAARLELSQPDARFGEEVTATLTLSGQAGTFAQPDFSAWEAIENLEILQTRQAEKAGENGLSILTIQHGLIFWDSGYYELPPVPIPYNQGQDTAYSNSPGIQIMGFPAESDSVRLMPIKAIIDEPLTLRDYLPFAVGGLLLSAFVLVGYWLWKNKRPDAKPPAPPRRLTLREYLLEQLDELEQKGLWQQGQTKAYHSELTAHARSYLAYRYQIPARELTTTEILDRLKGAHLPEGGLQTVQQLLQTADLVKFAKAAPPEQFHAEALQRLRRFAAATAGQPELMIAIYADGRKEVYEPQTEEGTTDTSNA</sequence>
<feature type="transmembrane region" description="Helical" evidence="1">
    <location>
        <begin position="162"/>
        <end position="183"/>
    </location>
</feature>
<keyword evidence="1" id="KW-0472">Membrane</keyword>
<proteinExistence type="predicted"/>
<keyword evidence="4" id="KW-1185">Reference proteome</keyword>
<feature type="signal peptide" evidence="2">
    <location>
        <begin position="1"/>
        <end position="25"/>
    </location>
</feature>
<evidence type="ECO:0000313" key="4">
    <source>
        <dbReference type="Proteomes" id="UP000321580"/>
    </source>
</evidence>
<dbReference type="AlphaFoldDB" id="A0A5C6RIB8"/>
<organism evidence="3 4">
    <name type="scientific">Phaeodactylibacter luteus</name>
    <dbReference type="NCBI Taxonomy" id="1564516"/>
    <lineage>
        <taxon>Bacteria</taxon>
        <taxon>Pseudomonadati</taxon>
        <taxon>Bacteroidota</taxon>
        <taxon>Saprospiria</taxon>
        <taxon>Saprospirales</taxon>
        <taxon>Haliscomenobacteraceae</taxon>
        <taxon>Phaeodactylibacter</taxon>
    </lineage>
</organism>
<gene>
    <name evidence="3" type="ORF">FRY97_17950</name>
</gene>
<comment type="caution">
    <text evidence="3">The sequence shown here is derived from an EMBL/GenBank/DDBJ whole genome shotgun (WGS) entry which is preliminary data.</text>
</comment>
<evidence type="ECO:0000256" key="1">
    <source>
        <dbReference type="SAM" id="Phobius"/>
    </source>
</evidence>